<feature type="compositionally biased region" description="Polar residues" evidence="3">
    <location>
        <begin position="1418"/>
        <end position="1448"/>
    </location>
</feature>
<evidence type="ECO:0000256" key="1">
    <source>
        <dbReference type="ARBA" id="ARBA00023054"/>
    </source>
</evidence>
<feature type="compositionally biased region" description="Basic and acidic residues" evidence="3">
    <location>
        <begin position="122"/>
        <end position="142"/>
    </location>
</feature>
<comment type="caution">
    <text evidence="4">The sequence shown here is derived from an EMBL/GenBank/DDBJ whole genome shotgun (WGS) entry which is preliminary data.</text>
</comment>
<dbReference type="GO" id="GO:0005737">
    <property type="term" value="C:cytoplasm"/>
    <property type="evidence" value="ECO:0007669"/>
    <property type="project" value="TreeGrafter"/>
</dbReference>
<name>A0AAV6UNG4_9ARAC</name>
<feature type="region of interest" description="Disordered" evidence="3">
    <location>
        <begin position="2060"/>
        <end position="2081"/>
    </location>
</feature>
<evidence type="ECO:0000256" key="2">
    <source>
        <dbReference type="SAM" id="Coils"/>
    </source>
</evidence>
<dbReference type="PANTHER" id="PTHR24200">
    <property type="entry name" value="TOUCAN, ISOFORM A"/>
    <property type="match status" value="1"/>
</dbReference>
<feature type="region of interest" description="Disordered" evidence="3">
    <location>
        <begin position="108"/>
        <end position="169"/>
    </location>
</feature>
<feature type="region of interest" description="Disordered" evidence="3">
    <location>
        <begin position="1887"/>
        <end position="1962"/>
    </location>
</feature>
<sequence>MRVKWNRQLDGSLARRQAEEEAAREAANQQAVKEHKESPKLFRLFRRKKRKAPVFPGVPFAPSEPADDDDCASVSSVATVASQPTAEVCQRDRTTSIFSSFRLNFPGSKKKSKRNVVDPEFLQEKEPSRYSSPDLRRTEKLLEGQMSSSSPSVKDAARPRQGSEVVLPKHSSTNCFAKADIKGQTDLSKSSPSVENSSNDVQMKMDILNNSHMEISKSTPSVQVASSSFKVIGNSFEQYKQDTSATDVSKSTSLVDNFLENQGTSLKETRKQYINSSSMTISPVKDSGDLKSLERLRMENSYSLDQLKCAPKNTRSTKSVSFATNSLSPNDVTCVAEAGVSPTVNTGEAIERKWLAHSPEPSCTSKLTSDDSAEPFYAVSGFGGIKEDALSDAAGVCDTWNTSSYVNMKNGDLHHDELKSVCSSGPSTNSKCNGDHFSVGLCDKQSNSELCSGKVCSYGDCKVVSINLNDKCEDPASVEITFSENLCSKKPSKATSQSTQAINSSNKDIVCTEDVSAEVRFISDKYDQNDVEVCNHISKEFSNDDLVRVDEIKLEKLKSKHILDSACDERILLYTIPSKAVCNEELKSPCVFSADIRKPDSCLDQTVLDKNYLNLANKSLNSSNFSIAVLESSISVLNDIENIESSLTGECKQEEYKNLSPNSYFVSNDVYKNPSSDKNPDIKKQFYNASLEIQSTNWGTDVVTSKQPFPEYSKCLNHPSLHTLKCDSCFRVNNNVTLEITNNLRRKRSIYSLNDLSMISGSVFQQNLLCVGHSIAKDVVNFVKIRNKSDFHTQILQNNLDSTQINSPLPHKSGISKINKITISGNLSHGIQSSEFVPRNDYLVQKNIFYPFSTKRWYSDPSLLNSMCVCPVATSHGKSIIMAERCPVLIPTTVTVTEHDLHTDTPQYFDCGSGNVSPLLKDNTESRVGKTSLQPFCDVQSICDIYEEGLISGGRCDKNGVEGGLQKLNGSVKNDVGSELYSSENSSEISEKFPEIEKTSVPSCPKTLNACVSEKHITDLPVNEYVNTEMKIDLSNECIDTLPDILHCQSENENCSITVKVGTCSENSTLSSAPKMENNIDEDGGNLVYESVKNKIKIFENGPSDVSPACTYSKSVLIPSNKVKQKKNCGKGKISMIPSLKKGIPVAIKSPHHQFSKEKDQTQKCRSQHIPEKTYKKEHTPNESQHRVIKSLSNGKLSNKSEAVTKTQFDKNVKIQNETLTLKSDCGQPNILINKSNCDLLPYSYDGEHCTTLKRSTSEEQKDNYDSKINCTHLRSNSDCKHTDILNHFVTIESHIDHLSTHIITVENPSSTSEFPVKQSSEIHNKNFNSENDQANDLITKNTIESHHDIIPKHTISEKEPINKTEHPERSQSEELLLNSITPSPISKTKASVRRYSSAAAFEPTADFFETLDKSSGIEDQQSDLASQSPLDEDYTSVSGLKTPRNLQSRRGSLPLVIGQVQESSTWNNNSTVRKGNTRIPTKHVTSRNNSQLSSSKPVRPPLWLSKAELSQEIQRLGTLCEARTKELNRLKMETRHVTLGFDAFASLFKYMVEDVNGLSVPKLSEDLEKTLKQLELAKQDLAYYEKEVEEMKAHHCQELNDLSNKLFEVFHGEVTELGTKHQEEINRMKQEHELQLQATSETYKVGYEETRASHEAAIKKIEQELIIQREELQLFHEKELQELEQKHCESSKTLQEHIEQLQKKCAELKQHSLGMEDAMKKDTDSKLQWVTSRKGDLEKEVESLKAVLEMKNKELHTLRVQTLEMEKQLEDLPLAREKIKMLTARAEDLEALMAEKTLRERTLSTQNQTIRDTYEKESKVNKRLSMENEELQWRLRQAEQSLITASFSEVVEEEPGSGPVSPAKSPLQMSRSVFFTFVDREAASPRSPYKKITPGFSSAYKAGSKSSAPSPRRGRGLSEPMQPSSASTPKRVPSAKKQRQRAGTESQSMAGSMVSSVGSECSVFDQKEEEMLEEHKEEIMKSLEILREQRCSEENEESPVREEGCSEGTKMEEMGGQVVASEQNGKCIASDVEPSVEMNCQKDMQEYSGQQQTIKPLDASPTEDIPSQKDNEVGCTGEASVQNGSCSKDLIDIPYENKCNGDQISLKNRDSTTWYRPNSLEGSPEQTKATITQNVCFTKSPNENGSDPVTPSSTSTSEGEEMTRSTDFSDMKTYYHMTFPVLKEAEEGNKANIDAAQVTHSIVESSEVVCQETRSVEVVSTKTIVISSQENGASMVVEKVSQNSSLSHSSCSFEKVQGSECMDESQEKNRWRTM</sequence>
<dbReference type="InterPro" id="IPR051293">
    <property type="entry name" value="MTUS1/CCDC69"/>
</dbReference>
<proteinExistence type="predicted"/>
<feature type="region of interest" description="Disordered" evidence="3">
    <location>
        <begin position="1991"/>
        <end position="2010"/>
    </location>
</feature>
<protein>
    <recommendedName>
        <fullName evidence="6">Microtubule-associated tumor suppressor candidate 2</fullName>
    </recommendedName>
</protein>
<keyword evidence="1 2" id="KW-0175">Coiled coil</keyword>
<feature type="region of interest" description="Disordered" evidence="3">
    <location>
        <begin position="1416"/>
        <end position="1448"/>
    </location>
</feature>
<feature type="compositionally biased region" description="Basic and acidic residues" evidence="3">
    <location>
        <begin position="1352"/>
        <end position="1373"/>
    </location>
</feature>
<dbReference type="Proteomes" id="UP000827092">
    <property type="component" value="Unassembled WGS sequence"/>
</dbReference>
<feature type="region of interest" description="Disordered" evidence="3">
    <location>
        <begin position="1352"/>
        <end position="1382"/>
    </location>
</feature>
<feature type="coiled-coil region" evidence="2">
    <location>
        <begin position="1561"/>
        <end position="1595"/>
    </location>
</feature>
<organism evidence="4 5">
    <name type="scientific">Oedothorax gibbosus</name>
    <dbReference type="NCBI Taxonomy" id="931172"/>
    <lineage>
        <taxon>Eukaryota</taxon>
        <taxon>Metazoa</taxon>
        <taxon>Ecdysozoa</taxon>
        <taxon>Arthropoda</taxon>
        <taxon>Chelicerata</taxon>
        <taxon>Arachnida</taxon>
        <taxon>Araneae</taxon>
        <taxon>Araneomorphae</taxon>
        <taxon>Entelegynae</taxon>
        <taxon>Araneoidea</taxon>
        <taxon>Linyphiidae</taxon>
        <taxon>Erigoninae</taxon>
        <taxon>Oedothorax</taxon>
    </lineage>
</organism>
<dbReference type="EMBL" id="JAFNEN010000325">
    <property type="protein sequence ID" value="KAG8185740.1"/>
    <property type="molecule type" value="Genomic_DNA"/>
</dbReference>
<dbReference type="PANTHER" id="PTHR24200:SF11">
    <property type="entry name" value="TOUCAN, ISOFORM A"/>
    <property type="match status" value="1"/>
</dbReference>
<feature type="compositionally biased region" description="Basic and acidic residues" evidence="3">
    <location>
        <begin position="1155"/>
        <end position="1186"/>
    </location>
</feature>
<feature type="compositionally biased region" description="Low complexity" evidence="3">
    <location>
        <begin position="1947"/>
        <end position="1960"/>
    </location>
</feature>
<keyword evidence="5" id="KW-1185">Reference proteome</keyword>
<dbReference type="GO" id="GO:0005634">
    <property type="term" value="C:nucleus"/>
    <property type="evidence" value="ECO:0007669"/>
    <property type="project" value="TreeGrafter"/>
</dbReference>
<evidence type="ECO:0000256" key="3">
    <source>
        <dbReference type="SAM" id="MobiDB-lite"/>
    </source>
</evidence>
<feature type="compositionally biased region" description="Polar residues" evidence="3">
    <location>
        <begin position="2139"/>
        <end position="2150"/>
    </location>
</feature>
<evidence type="ECO:0000313" key="5">
    <source>
        <dbReference type="Proteomes" id="UP000827092"/>
    </source>
</evidence>
<accession>A0AAV6UNG4</accession>
<feature type="region of interest" description="Disordered" evidence="3">
    <location>
        <begin position="1"/>
        <end position="39"/>
    </location>
</feature>
<reference evidence="4 5" key="1">
    <citation type="journal article" date="2022" name="Nat. Ecol. Evol.">
        <title>A masculinizing supergene underlies an exaggerated male reproductive morph in a spider.</title>
        <authorList>
            <person name="Hendrickx F."/>
            <person name="De Corte Z."/>
            <person name="Sonet G."/>
            <person name="Van Belleghem S.M."/>
            <person name="Kostlbacher S."/>
            <person name="Vangestel C."/>
        </authorList>
    </citation>
    <scope>NUCLEOTIDE SEQUENCE [LARGE SCALE GENOMIC DNA]</scope>
    <source>
        <strain evidence="4">W744_W776</strain>
    </source>
</reference>
<feature type="compositionally biased region" description="Low complexity" evidence="3">
    <location>
        <begin position="1898"/>
        <end position="1912"/>
    </location>
</feature>
<feature type="region of interest" description="Disordered" evidence="3">
    <location>
        <begin position="2139"/>
        <end position="2165"/>
    </location>
</feature>
<gene>
    <name evidence="4" type="ORF">JTE90_000726</name>
</gene>
<evidence type="ECO:0008006" key="6">
    <source>
        <dbReference type="Google" id="ProtNLM"/>
    </source>
</evidence>
<feature type="region of interest" description="Disordered" evidence="3">
    <location>
        <begin position="1467"/>
        <end position="1499"/>
    </location>
</feature>
<dbReference type="GO" id="GO:0008017">
    <property type="term" value="F:microtubule binding"/>
    <property type="evidence" value="ECO:0007669"/>
    <property type="project" value="TreeGrafter"/>
</dbReference>
<feature type="compositionally biased region" description="Polar residues" evidence="3">
    <location>
        <begin position="1487"/>
        <end position="1497"/>
    </location>
</feature>
<feature type="coiled-coil region" evidence="2">
    <location>
        <begin position="1645"/>
        <end position="1842"/>
    </location>
</feature>
<feature type="region of interest" description="Disordered" evidence="3">
    <location>
        <begin position="1153"/>
        <end position="1186"/>
    </location>
</feature>
<evidence type="ECO:0000313" key="4">
    <source>
        <dbReference type="EMBL" id="KAG8185740.1"/>
    </source>
</evidence>